<keyword evidence="3" id="KW-1185">Reference proteome</keyword>
<gene>
    <name evidence="2" type="ORF">RRG08_053794</name>
</gene>
<accession>A0AAE1DDA6</accession>
<name>A0AAE1DDA6_9GAST</name>
<keyword evidence="1" id="KW-0732">Signal</keyword>
<organism evidence="2 3">
    <name type="scientific">Elysia crispata</name>
    <name type="common">lettuce slug</name>
    <dbReference type="NCBI Taxonomy" id="231223"/>
    <lineage>
        <taxon>Eukaryota</taxon>
        <taxon>Metazoa</taxon>
        <taxon>Spiralia</taxon>
        <taxon>Lophotrochozoa</taxon>
        <taxon>Mollusca</taxon>
        <taxon>Gastropoda</taxon>
        <taxon>Heterobranchia</taxon>
        <taxon>Euthyneura</taxon>
        <taxon>Panpulmonata</taxon>
        <taxon>Sacoglossa</taxon>
        <taxon>Placobranchoidea</taxon>
        <taxon>Plakobranchidae</taxon>
        <taxon>Elysia</taxon>
    </lineage>
</organism>
<feature type="signal peptide" evidence="1">
    <location>
        <begin position="1"/>
        <end position="16"/>
    </location>
</feature>
<feature type="chain" id="PRO_5042208502" description="Secreted protein" evidence="1">
    <location>
        <begin position="17"/>
        <end position="78"/>
    </location>
</feature>
<dbReference type="EMBL" id="JAWDGP010004237">
    <property type="protein sequence ID" value="KAK3766291.1"/>
    <property type="molecule type" value="Genomic_DNA"/>
</dbReference>
<dbReference type="Proteomes" id="UP001283361">
    <property type="component" value="Unassembled WGS sequence"/>
</dbReference>
<sequence length="78" mass="9005">MYFSRWHLFLLTITIADHLFDVYGNRNILGDQHVTGVQGVLAITGSDNKVSRFPLYLQHFFHFRSAILRDFPGLTGHD</sequence>
<evidence type="ECO:0000313" key="3">
    <source>
        <dbReference type="Proteomes" id="UP001283361"/>
    </source>
</evidence>
<dbReference type="AlphaFoldDB" id="A0AAE1DDA6"/>
<reference evidence="2" key="1">
    <citation type="journal article" date="2023" name="G3 (Bethesda)">
        <title>A reference genome for the long-term kleptoplast-retaining sea slug Elysia crispata morphotype clarki.</title>
        <authorList>
            <person name="Eastman K.E."/>
            <person name="Pendleton A.L."/>
            <person name="Shaikh M.A."/>
            <person name="Suttiyut T."/>
            <person name="Ogas R."/>
            <person name="Tomko P."/>
            <person name="Gavelis G."/>
            <person name="Widhalm J.R."/>
            <person name="Wisecaver J.H."/>
        </authorList>
    </citation>
    <scope>NUCLEOTIDE SEQUENCE</scope>
    <source>
        <strain evidence="2">ECLA1</strain>
    </source>
</reference>
<evidence type="ECO:0000313" key="2">
    <source>
        <dbReference type="EMBL" id="KAK3766291.1"/>
    </source>
</evidence>
<evidence type="ECO:0008006" key="4">
    <source>
        <dbReference type="Google" id="ProtNLM"/>
    </source>
</evidence>
<protein>
    <recommendedName>
        <fullName evidence="4">Secreted protein</fullName>
    </recommendedName>
</protein>
<proteinExistence type="predicted"/>
<comment type="caution">
    <text evidence="2">The sequence shown here is derived from an EMBL/GenBank/DDBJ whole genome shotgun (WGS) entry which is preliminary data.</text>
</comment>
<evidence type="ECO:0000256" key="1">
    <source>
        <dbReference type="SAM" id="SignalP"/>
    </source>
</evidence>